<evidence type="ECO:0000313" key="2">
    <source>
        <dbReference type="EMBL" id="CRK17170.1"/>
    </source>
</evidence>
<name>A0A0G4L5Y8_VERLO</name>
<dbReference type="AlphaFoldDB" id="A0A0G4L5Y8"/>
<feature type="region of interest" description="Disordered" evidence="1">
    <location>
        <begin position="1"/>
        <end position="22"/>
    </location>
</feature>
<gene>
    <name evidence="2" type="ORF">BN1723_002338</name>
</gene>
<dbReference type="Proteomes" id="UP000045706">
    <property type="component" value="Unassembled WGS sequence"/>
</dbReference>
<organism evidence="2 3">
    <name type="scientific">Verticillium longisporum</name>
    <name type="common">Verticillium dahliae var. longisporum</name>
    <dbReference type="NCBI Taxonomy" id="100787"/>
    <lineage>
        <taxon>Eukaryota</taxon>
        <taxon>Fungi</taxon>
        <taxon>Dikarya</taxon>
        <taxon>Ascomycota</taxon>
        <taxon>Pezizomycotina</taxon>
        <taxon>Sordariomycetes</taxon>
        <taxon>Hypocreomycetidae</taxon>
        <taxon>Glomerellales</taxon>
        <taxon>Plectosphaerellaceae</taxon>
        <taxon>Verticillium</taxon>
    </lineage>
</organism>
<reference evidence="3" key="1">
    <citation type="submission" date="2015-05" db="EMBL/GenBank/DDBJ databases">
        <authorList>
            <person name="Fogelqvist Johan"/>
        </authorList>
    </citation>
    <scope>NUCLEOTIDE SEQUENCE [LARGE SCALE GENOMIC DNA]</scope>
</reference>
<evidence type="ECO:0000313" key="3">
    <source>
        <dbReference type="Proteomes" id="UP000045706"/>
    </source>
</evidence>
<dbReference type="EMBL" id="CVQI01007779">
    <property type="protein sequence ID" value="CRK17170.1"/>
    <property type="molecule type" value="Genomic_DNA"/>
</dbReference>
<accession>A0A0G4L5Y8</accession>
<protein>
    <submittedName>
        <fullName evidence="2">Uncharacterized protein</fullName>
    </submittedName>
</protein>
<evidence type="ECO:0000256" key="1">
    <source>
        <dbReference type="SAM" id="MobiDB-lite"/>
    </source>
</evidence>
<proteinExistence type="predicted"/>
<sequence length="159" mass="16256">MAKAKTPASPGVAGKVKKKGQGQAIQTAASMSTSTSSSASTAAMALPVVSGLVPASVTPCSGKTSERFGHQHPHICGITRLNAVMLTFLHFPHAAAAAAAARGATSQAWTGRALKRTWVSPSTVSNTRSASASLPTRDSIGPVDEKILADQLHIVSQGW</sequence>